<protein>
    <submittedName>
        <fullName evidence="1">Uncharacterized protein</fullName>
    </submittedName>
</protein>
<evidence type="ECO:0000313" key="2">
    <source>
        <dbReference type="Proteomes" id="UP000521943"/>
    </source>
</evidence>
<sequence>MSKELYEKSFPRYIPFGSGKQPLPEGKVLVSGLRTPKYGLGWMVRVPRVKDLNPNYFSLLFNVIWPNWGAKIFKPATQEELERIGYQVPKLWEVGENYAFICVARNHPAMLSLLKSPKNRRLIVRQAVGALGLTPGACGLDTLDNCMWLRWVESTSGFADADYPCIGEQLWTPAPGARSVGPGSPGSGVVMQFPPVERELGALIECLCLYDEREEPSSSDATSE</sequence>
<gene>
    <name evidence="1" type="ORF">DFP72DRAFT_887099</name>
</gene>
<reference evidence="1 2" key="1">
    <citation type="submission" date="2020-07" db="EMBL/GenBank/DDBJ databases">
        <title>Comparative genomics of pyrophilous fungi reveals a link between fire events and developmental genes.</title>
        <authorList>
            <consortium name="DOE Joint Genome Institute"/>
            <person name="Steindorff A.S."/>
            <person name="Carver A."/>
            <person name="Calhoun S."/>
            <person name="Stillman K."/>
            <person name="Liu H."/>
            <person name="Lipzen A."/>
            <person name="Pangilinan J."/>
            <person name="Labutti K."/>
            <person name="Bruns T.D."/>
            <person name="Grigoriev I.V."/>
        </authorList>
    </citation>
    <scope>NUCLEOTIDE SEQUENCE [LARGE SCALE GENOMIC DNA]</scope>
    <source>
        <strain evidence="1 2">CBS 144469</strain>
    </source>
</reference>
<organism evidence="1 2">
    <name type="scientific">Ephemerocybe angulata</name>
    <dbReference type="NCBI Taxonomy" id="980116"/>
    <lineage>
        <taxon>Eukaryota</taxon>
        <taxon>Fungi</taxon>
        <taxon>Dikarya</taxon>
        <taxon>Basidiomycota</taxon>
        <taxon>Agaricomycotina</taxon>
        <taxon>Agaricomycetes</taxon>
        <taxon>Agaricomycetidae</taxon>
        <taxon>Agaricales</taxon>
        <taxon>Agaricineae</taxon>
        <taxon>Psathyrellaceae</taxon>
        <taxon>Ephemerocybe</taxon>
    </lineage>
</organism>
<dbReference type="OrthoDB" id="2949235at2759"/>
<proteinExistence type="predicted"/>
<dbReference type="AlphaFoldDB" id="A0A8H6I4V6"/>
<keyword evidence="2" id="KW-1185">Reference proteome</keyword>
<evidence type="ECO:0000313" key="1">
    <source>
        <dbReference type="EMBL" id="KAF6758953.1"/>
    </source>
</evidence>
<comment type="caution">
    <text evidence="1">The sequence shown here is derived from an EMBL/GenBank/DDBJ whole genome shotgun (WGS) entry which is preliminary data.</text>
</comment>
<name>A0A8H6I4V6_9AGAR</name>
<dbReference type="Proteomes" id="UP000521943">
    <property type="component" value="Unassembled WGS sequence"/>
</dbReference>
<dbReference type="EMBL" id="JACGCI010000017">
    <property type="protein sequence ID" value="KAF6758953.1"/>
    <property type="molecule type" value="Genomic_DNA"/>
</dbReference>
<accession>A0A8H6I4V6</accession>